<sequence length="138" mass="15245">MTMSCTDLDLPAAYTTTTSVHVHCFHSRKAAVGDDERAIRAPIYATLHLRGLDDLVTTGKSNRPHPVGAIPFHSLTIPNVVINLDQRVNRLCVDLRLVKLITRIMPTTSLLVDLHLLITQPAEVPSFTRRNQGKITGT</sequence>
<gene>
    <name evidence="1" type="ORF">RRF57_000163</name>
</gene>
<organism evidence="1 2">
    <name type="scientific">Xylaria bambusicola</name>
    <dbReference type="NCBI Taxonomy" id="326684"/>
    <lineage>
        <taxon>Eukaryota</taxon>
        <taxon>Fungi</taxon>
        <taxon>Dikarya</taxon>
        <taxon>Ascomycota</taxon>
        <taxon>Pezizomycotina</taxon>
        <taxon>Sordariomycetes</taxon>
        <taxon>Xylariomycetidae</taxon>
        <taxon>Xylariales</taxon>
        <taxon>Xylariaceae</taxon>
        <taxon>Xylaria</taxon>
    </lineage>
</organism>
<accession>A0AAN7UBN9</accession>
<protein>
    <submittedName>
        <fullName evidence="1">Uncharacterized protein</fullName>
    </submittedName>
</protein>
<reference evidence="1 2" key="1">
    <citation type="submission" date="2023-10" db="EMBL/GenBank/DDBJ databases">
        <title>Draft genome sequence of Xylaria bambusicola isolate GMP-LS, the root and basal stem rot pathogen of sugarcane in Indonesia.</title>
        <authorList>
            <person name="Selvaraj P."/>
            <person name="Muralishankar V."/>
            <person name="Muruganantham S."/>
            <person name="Sp S."/>
            <person name="Haryani S."/>
            <person name="Lau K.J.X."/>
            <person name="Naqvi N.I."/>
        </authorList>
    </citation>
    <scope>NUCLEOTIDE SEQUENCE [LARGE SCALE GENOMIC DNA]</scope>
    <source>
        <strain evidence="1">GMP-LS</strain>
    </source>
</reference>
<name>A0AAN7UBN9_9PEZI</name>
<dbReference type="AlphaFoldDB" id="A0AAN7UBN9"/>
<comment type="caution">
    <text evidence="1">The sequence shown here is derived from an EMBL/GenBank/DDBJ whole genome shotgun (WGS) entry which is preliminary data.</text>
</comment>
<dbReference type="EMBL" id="JAWHQM010000001">
    <property type="protein sequence ID" value="KAK5624447.1"/>
    <property type="molecule type" value="Genomic_DNA"/>
</dbReference>
<evidence type="ECO:0000313" key="2">
    <source>
        <dbReference type="Proteomes" id="UP001305414"/>
    </source>
</evidence>
<dbReference type="Proteomes" id="UP001305414">
    <property type="component" value="Unassembled WGS sequence"/>
</dbReference>
<evidence type="ECO:0000313" key="1">
    <source>
        <dbReference type="EMBL" id="KAK5624447.1"/>
    </source>
</evidence>
<proteinExistence type="predicted"/>
<keyword evidence="2" id="KW-1185">Reference proteome</keyword>